<dbReference type="PANTHER" id="PTHR11255">
    <property type="entry name" value="DIACYLGLYCEROL KINASE"/>
    <property type="match status" value="1"/>
</dbReference>
<dbReference type="SMART" id="SM00046">
    <property type="entry name" value="DAGKc"/>
    <property type="match status" value="1"/>
</dbReference>
<protein>
    <recommendedName>
        <fullName evidence="1">DAGKc domain-containing protein</fullName>
    </recommendedName>
</protein>
<evidence type="ECO:0000259" key="1">
    <source>
        <dbReference type="PROSITE" id="PS50146"/>
    </source>
</evidence>
<dbReference type="OMA" id="CAKATRE"/>
<dbReference type="HOGENOM" id="CLU_083454_0_0_1"/>
<evidence type="ECO:0000313" key="2">
    <source>
        <dbReference type="EnsemblPlants" id="Bo9g028320.1"/>
    </source>
</evidence>
<dbReference type="Gene3D" id="3.40.50.10330">
    <property type="entry name" value="Probable inorganic polyphosphate/atp-NAD kinase, domain 1"/>
    <property type="match status" value="1"/>
</dbReference>
<dbReference type="InterPro" id="IPR017438">
    <property type="entry name" value="ATP-NAD_kinase_N"/>
</dbReference>
<dbReference type="PANTHER" id="PTHR11255:SF99">
    <property type="entry name" value="DIACYLGLYCEROL KINASE"/>
    <property type="match status" value="1"/>
</dbReference>
<reference evidence="2" key="2">
    <citation type="submission" date="2015-03" db="UniProtKB">
        <authorList>
            <consortium name="EnsemblPlants"/>
        </authorList>
    </citation>
    <scope>IDENTIFICATION</scope>
</reference>
<dbReference type="eggNOG" id="KOG1169">
    <property type="taxonomic scope" value="Eukaryota"/>
</dbReference>
<evidence type="ECO:0000313" key="3">
    <source>
        <dbReference type="Proteomes" id="UP000032141"/>
    </source>
</evidence>
<dbReference type="InterPro" id="IPR016064">
    <property type="entry name" value="NAD/diacylglycerol_kinase_sf"/>
</dbReference>
<name>A0A0D3E3N6_BRAOL</name>
<dbReference type="FunFam" id="3.40.50.10330:FF:000016">
    <property type="entry name" value="Diacylglycerol kinase"/>
    <property type="match status" value="1"/>
</dbReference>
<dbReference type="PROSITE" id="PS50146">
    <property type="entry name" value="DAGK"/>
    <property type="match status" value="1"/>
</dbReference>
<dbReference type="STRING" id="109376.A0A0D3E3N6"/>
<organism evidence="2 3">
    <name type="scientific">Brassica oleracea var. oleracea</name>
    <dbReference type="NCBI Taxonomy" id="109376"/>
    <lineage>
        <taxon>Eukaryota</taxon>
        <taxon>Viridiplantae</taxon>
        <taxon>Streptophyta</taxon>
        <taxon>Embryophyta</taxon>
        <taxon>Tracheophyta</taxon>
        <taxon>Spermatophyta</taxon>
        <taxon>Magnoliopsida</taxon>
        <taxon>eudicotyledons</taxon>
        <taxon>Gunneridae</taxon>
        <taxon>Pentapetalae</taxon>
        <taxon>rosids</taxon>
        <taxon>malvids</taxon>
        <taxon>Brassicales</taxon>
        <taxon>Brassicaceae</taxon>
        <taxon>Brassiceae</taxon>
        <taxon>Brassica</taxon>
    </lineage>
</organism>
<dbReference type="AlphaFoldDB" id="A0A0D3E3N6"/>
<dbReference type="InterPro" id="IPR001206">
    <property type="entry name" value="Diacylglycerol_kinase_cat_dom"/>
</dbReference>
<dbReference type="GO" id="GO:0007165">
    <property type="term" value="P:signal transduction"/>
    <property type="evidence" value="ECO:0007669"/>
    <property type="project" value="InterPro"/>
</dbReference>
<sequence>MDNSYESLSESVKHFYIPSYVLSPESEAPALTIAPPESPVLVFVNSKSGGQLGGELLLTYRSLLNEKQVFDLGVETPDKVLRRIYLNLERLKEDDLARHIRDKLKIIVAGGDGTAGWLLGVVCDLKLSHPPPVATVPLGTGNNLPFAFGWGKKNPGTDTASVELFLDQVLKAKEMKIDNWHIVMRMKTPKEGPCDPLAPLELPHSLHAFHRVSSTDELNMEWMLKFLMRFILRGSCTLKNLRISSLIRTKIKQVKALASHSILLEYVCKAWLHARMVLCLSIPPCFTVSKM</sequence>
<reference evidence="2 3" key="1">
    <citation type="journal article" date="2014" name="Genome Biol.">
        <title>Transcriptome and methylome profiling reveals relics of genome dominance in the mesopolyploid Brassica oleracea.</title>
        <authorList>
            <person name="Parkin I.A."/>
            <person name="Koh C."/>
            <person name="Tang H."/>
            <person name="Robinson S.J."/>
            <person name="Kagale S."/>
            <person name="Clarke W.E."/>
            <person name="Town C.D."/>
            <person name="Nixon J."/>
            <person name="Krishnakumar V."/>
            <person name="Bidwell S.L."/>
            <person name="Denoeud F."/>
            <person name="Belcram H."/>
            <person name="Links M.G."/>
            <person name="Just J."/>
            <person name="Clarke C."/>
            <person name="Bender T."/>
            <person name="Huebert T."/>
            <person name="Mason A.S."/>
            <person name="Pires J.C."/>
            <person name="Barker G."/>
            <person name="Moore J."/>
            <person name="Walley P.G."/>
            <person name="Manoli S."/>
            <person name="Batley J."/>
            <person name="Edwards D."/>
            <person name="Nelson M.N."/>
            <person name="Wang X."/>
            <person name="Paterson A.H."/>
            <person name="King G."/>
            <person name="Bancroft I."/>
            <person name="Chalhoub B."/>
            <person name="Sharpe A.G."/>
        </authorList>
    </citation>
    <scope>NUCLEOTIDE SEQUENCE</scope>
    <source>
        <strain evidence="2 3">cv. TO1000</strain>
    </source>
</reference>
<dbReference type="Pfam" id="PF00781">
    <property type="entry name" value="DAGK_cat"/>
    <property type="match status" value="1"/>
</dbReference>
<dbReference type="EnsemblPlants" id="Bo9g028320.1">
    <property type="protein sequence ID" value="Bo9g028320.1"/>
    <property type="gene ID" value="Bo9g028320"/>
</dbReference>
<dbReference type="Proteomes" id="UP000032141">
    <property type="component" value="Chromosome C9"/>
</dbReference>
<proteinExistence type="predicted"/>
<dbReference type="Gramene" id="Bo9g028320.1">
    <property type="protein sequence ID" value="Bo9g028320.1"/>
    <property type="gene ID" value="Bo9g028320"/>
</dbReference>
<dbReference type="GO" id="GO:0004143">
    <property type="term" value="F:ATP-dependent diacylglycerol kinase activity"/>
    <property type="evidence" value="ECO:0007669"/>
    <property type="project" value="InterPro"/>
</dbReference>
<accession>A0A0D3E3N6</accession>
<feature type="domain" description="DAGKc" evidence="1">
    <location>
        <begin position="35"/>
        <end position="186"/>
    </location>
</feature>
<dbReference type="InterPro" id="IPR037607">
    <property type="entry name" value="DGK"/>
</dbReference>
<keyword evidence="3" id="KW-1185">Reference proteome</keyword>
<dbReference type="SUPFAM" id="SSF111331">
    <property type="entry name" value="NAD kinase/diacylglycerol kinase-like"/>
    <property type="match status" value="1"/>
</dbReference>
<dbReference type="GO" id="GO:0016020">
    <property type="term" value="C:membrane"/>
    <property type="evidence" value="ECO:0007669"/>
    <property type="project" value="TreeGrafter"/>
</dbReference>